<evidence type="ECO:0000313" key="1">
    <source>
        <dbReference type="EMBL" id="CEI63405.1"/>
    </source>
</evidence>
<sequence>MSSRIGVSDFRNAVTSKCPKAQASKTTLPRLVYLRKIDTGP</sequence>
<accession>A0A2L2TTJ6</accession>
<evidence type="ECO:0000313" key="2">
    <source>
        <dbReference type="Proteomes" id="UP000245910"/>
    </source>
</evidence>
<protein>
    <submittedName>
        <fullName evidence="1">Uncharacterized protein</fullName>
    </submittedName>
</protein>
<dbReference type="EMBL" id="LN649230">
    <property type="protein sequence ID" value="CEI63405.1"/>
    <property type="molecule type" value="Genomic_DNA"/>
</dbReference>
<keyword evidence="2" id="KW-1185">Reference proteome</keyword>
<dbReference type="Proteomes" id="UP000245910">
    <property type="component" value="Chromosome II"/>
</dbReference>
<proteinExistence type="predicted"/>
<reference evidence="2" key="1">
    <citation type="submission" date="2014-10" db="EMBL/GenBank/DDBJ databases">
        <authorList>
            <person name="King R."/>
        </authorList>
    </citation>
    <scope>NUCLEOTIDE SEQUENCE [LARGE SCALE GENOMIC DNA]</scope>
    <source>
        <strain evidence="2">A3/5</strain>
    </source>
</reference>
<name>A0A2L2TTJ6_9HYPO</name>
<dbReference type="AlphaFoldDB" id="A0A2L2TTJ6"/>
<organism evidence="1 2">
    <name type="scientific">Fusarium venenatum</name>
    <dbReference type="NCBI Taxonomy" id="56646"/>
    <lineage>
        <taxon>Eukaryota</taxon>
        <taxon>Fungi</taxon>
        <taxon>Dikarya</taxon>
        <taxon>Ascomycota</taxon>
        <taxon>Pezizomycotina</taxon>
        <taxon>Sordariomycetes</taxon>
        <taxon>Hypocreomycetidae</taxon>
        <taxon>Hypocreales</taxon>
        <taxon>Nectriaceae</taxon>
        <taxon>Fusarium</taxon>
    </lineage>
</organism>